<reference evidence="1" key="1">
    <citation type="submission" date="2018-04" db="EMBL/GenBank/DDBJ databases">
        <title>Genomes of Endosymbiotic and Endophytic Bradyrhizobium Publication status.</title>
        <authorList>
            <person name="Guha S."/>
            <person name="Jorrin B."/>
            <person name="Sarkar M."/>
            <person name="Poole P.S."/>
            <person name="DasGupta M."/>
        </authorList>
    </citation>
    <scope>NUCLEOTIDE SEQUENCE</scope>
    <source>
        <strain evidence="1">WBOS16</strain>
    </source>
</reference>
<evidence type="ECO:0000313" key="1">
    <source>
        <dbReference type="EMBL" id="UUO67339.1"/>
    </source>
</evidence>
<evidence type="ECO:0008006" key="3">
    <source>
        <dbReference type="Google" id="ProtNLM"/>
    </source>
</evidence>
<organism evidence="1 2">
    <name type="scientific">Bradyrhizobium betae</name>
    <dbReference type="NCBI Taxonomy" id="244734"/>
    <lineage>
        <taxon>Bacteria</taxon>
        <taxon>Pseudomonadati</taxon>
        <taxon>Pseudomonadota</taxon>
        <taxon>Alphaproteobacteria</taxon>
        <taxon>Hyphomicrobiales</taxon>
        <taxon>Nitrobacteraceae</taxon>
        <taxon>Bradyrhizobium</taxon>
    </lineage>
</organism>
<protein>
    <recommendedName>
        <fullName evidence="3">DUF2946 domain-containing protein</fullName>
    </recommendedName>
</protein>
<evidence type="ECO:0000313" key="2">
    <source>
        <dbReference type="Proteomes" id="UP001058872"/>
    </source>
</evidence>
<dbReference type="EMBL" id="CP028989">
    <property type="protein sequence ID" value="UUO67339.1"/>
    <property type="molecule type" value="Genomic_DNA"/>
</dbReference>
<dbReference type="AlphaFoldDB" id="A0AAE9NCM2"/>
<sequence>MRGIVSVFLIVTYLMSGALHRCLDLDVTNPTGSPVAWMVDTKSDSGPETGAIVDHHCHGCFAVSVAAPPQQVMTVMEPKLAVLIRATAPLTDTVRGLDPPPPKFLT</sequence>
<accession>A0AAE9NCM2</accession>
<dbReference type="Proteomes" id="UP001058872">
    <property type="component" value="Chromosome"/>
</dbReference>
<name>A0AAE9NCM2_9BRAD</name>
<gene>
    <name evidence="1" type="ORF">DCM83_20455</name>
</gene>
<proteinExistence type="predicted"/>